<organism evidence="1">
    <name type="scientific">Harvfovirus sp</name>
    <dbReference type="NCBI Taxonomy" id="2487768"/>
    <lineage>
        <taxon>Viruses</taxon>
        <taxon>Varidnaviria</taxon>
        <taxon>Bamfordvirae</taxon>
        <taxon>Nucleocytoviricota</taxon>
        <taxon>Megaviricetes</taxon>
        <taxon>Imitervirales</taxon>
        <taxon>Mimiviridae</taxon>
        <taxon>Klosneuvirinae</taxon>
    </lineage>
</organism>
<name>A0A3G5A628_9VIRU</name>
<evidence type="ECO:0000313" key="1">
    <source>
        <dbReference type="EMBL" id="AYV80939.1"/>
    </source>
</evidence>
<reference evidence="1" key="1">
    <citation type="submission" date="2018-10" db="EMBL/GenBank/DDBJ databases">
        <title>Hidden diversity of soil giant viruses.</title>
        <authorList>
            <person name="Schulz F."/>
            <person name="Alteio L."/>
            <person name="Goudeau D."/>
            <person name="Ryan E.M."/>
            <person name="Malmstrom R.R."/>
            <person name="Blanchard J."/>
            <person name="Woyke T."/>
        </authorList>
    </citation>
    <scope>NUCLEOTIDE SEQUENCE</scope>
    <source>
        <strain evidence="1">HAV1</strain>
    </source>
</reference>
<sequence length="614" mass="69313">MSQYPKRIRINDLDLNHLQLDEVSYNVTYINIDSSQRQKTVTFDIAKSIRLCHDPLHFRLSTNKYEMKIIHPEHNFCPGDKITLSGVQNRLVKLRTRLDNQCPFQFINGSCYLKILFPGIADIQPNLLNVIGPPLFVKICGFQGCTIASPYIGNIPINTLNKRHQVYFSIPTIPFSPDVIYIRLIRNFSDVNSIYVFPQQYNVTLVFDYMVGIPLNLINAKYPLDLNHQNGYHLISRVEPDGYCVLSQCQPGSLRPFGGDNVFVSKIITQSNCYPNPNYYSIMLDKVYTNVISASLVSSEFPNTEQNVNLKNNAFYWENLDDGNHIYKVELPSGNYTLEELACSLENRIAFVPRINYLGLDSMIGMNFICFDIDPNSNLIAVRSIKKIILSNPVVNTIPSLTDFPNLEPVPVRIQISHPLHGLCPGDHIRIEGAISHLGIPECAINGDKIILSVDNPDTYTIELCHFNYLPIRTLTGGGRAFLVSQPNYIRLRMDFCDSLCSQLGFRHIGLPTAITNYSPLIKNCDPYEDEFGIIDPVNILPQSIKLHGSLGLRTYNYFLICCKQLGTISNLTGLISLNDSQMVDNLDSLNIFAKILLSSPPGEILYNTYVPTP</sequence>
<gene>
    <name evidence="1" type="ORF">Harvfovirus11_1</name>
</gene>
<proteinExistence type="predicted"/>
<protein>
    <submittedName>
        <fullName evidence="1">Putative minor capsid protein</fullName>
    </submittedName>
</protein>
<accession>A0A3G5A628</accession>
<feature type="non-terminal residue" evidence="1">
    <location>
        <position position="614"/>
    </location>
</feature>
<dbReference type="EMBL" id="MK072253">
    <property type="protein sequence ID" value="AYV80939.1"/>
    <property type="molecule type" value="Genomic_DNA"/>
</dbReference>